<evidence type="ECO:0000313" key="2">
    <source>
        <dbReference type="EMBL" id="PJI85935.1"/>
    </source>
</evidence>
<dbReference type="RefSeq" id="WP_100368278.1">
    <property type="nucleotide sequence ID" value="NZ_PGTY01000002.1"/>
</dbReference>
<dbReference type="AlphaFoldDB" id="A0A2M8W4T1"/>
<feature type="region of interest" description="Disordered" evidence="1">
    <location>
        <begin position="31"/>
        <end position="53"/>
    </location>
</feature>
<dbReference type="Proteomes" id="UP000228531">
    <property type="component" value="Unassembled WGS sequence"/>
</dbReference>
<dbReference type="EMBL" id="PGTY01000002">
    <property type="protein sequence ID" value="PJI85935.1"/>
    <property type="molecule type" value="Genomic_DNA"/>
</dbReference>
<accession>A0A2M8W4T1</accession>
<dbReference type="OrthoDB" id="9764467at2"/>
<keyword evidence="3" id="KW-1185">Reference proteome</keyword>
<gene>
    <name evidence="2" type="ORF">BC777_2284</name>
</gene>
<name>A0A2M8W4T1_9RHOB</name>
<comment type="caution">
    <text evidence="2">The sequence shown here is derived from an EMBL/GenBank/DDBJ whole genome shotgun (WGS) entry which is preliminary data.</text>
</comment>
<evidence type="ECO:0000313" key="3">
    <source>
        <dbReference type="Proteomes" id="UP000228531"/>
    </source>
</evidence>
<protein>
    <submittedName>
        <fullName evidence="2">Uncharacterized protein</fullName>
    </submittedName>
</protein>
<proteinExistence type="predicted"/>
<evidence type="ECO:0000256" key="1">
    <source>
        <dbReference type="SAM" id="MobiDB-lite"/>
    </source>
</evidence>
<feature type="compositionally biased region" description="Basic and acidic residues" evidence="1">
    <location>
        <begin position="34"/>
        <end position="45"/>
    </location>
</feature>
<organism evidence="2 3">
    <name type="scientific">Yoonia maricola</name>
    <dbReference type="NCBI Taxonomy" id="420999"/>
    <lineage>
        <taxon>Bacteria</taxon>
        <taxon>Pseudomonadati</taxon>
        <taxon>Pseudomonadota</taxon>
        <taxon>Alphaproteobacteria</taxon>
        <taxon>Rhodobacterales</taxon>
        <taxon>Paracoccaceae</taxon>
        <taxon>Yoonia</taxon>
    </lineage>
</organism>
<sequence>MRIKALEGEGDHPETTFLAIIERARIRLTMSERATNRRTDSEGRHAAQTKALKPADDAIAEAEVELAEWFKDQSAEDLLPAARIAVLAKRDALRGARNTNDVARTSARAAVKADLFEEELALLPDATRGAAVQQLLDDAQKTRDLVLGVHREAIRLYQEAFDANDHSDLATEQATIPEELRSDARQAAIARLGVMFVFLGPRKTCEFYFFSGCRSCANRID</sequence>
<reference evidence="2 3" key="1">
    <citation type="submission" date="2017-11" db="EMBL/GenBank/DDBJ databases">
        <title>Genomic Encyclopedia of Archaeal and Bacterial Type Strains, Phase II (KMG-II): From Individual Species to Whole Genera.</title>
        <authorList>
            <person name="Goeker M."/>
        </authorList>
    </citation>
    <scope>NUCLEOTIDE SEQUENCE [LARGE SCALE GENOMIC DNA]</scope>
    <source>
        <strain evidence="2 3">DSM 29128</strain>
    </source>
</reference>